<feature type="domain" description="Acyltransferase 3" evidence="2">
    <location>
        <begin position="9"/>
        <end position="311"/>
    </location>
</feature>
<gene>
    <name evidence="3" type="ORF">BC343_12720</name>
</gene>
<feature type="transmembrane region" description="Helical" evidence="1">
    <location>
        <begin position="43"/>
        <end position="64"/>
    </location>
</feature>
<dbReference type="PANTHER" id="PTHR23028:SF53">
    <property type="entry name" value="ACYL_TRANSF_3 DOMAIN-CONTAINING PROTEIN"/>
    <property type="match status" value="1"/>
</dbReference>
<organism evidence="3 4">
    <name type="scientific">Mucilaginibacter pedocola</name>
    <dbReference type="NCBI Taxonomy" id="1792845"/>
    <lineage>
        <taxon>Bacteria</taxon>
        <taxon>Pseudomonadati</taxon>
        <taxon>Bacteroidota</taxon>
        <taxon>Sphingobacteriia</taxon>
        <taxon>Sphingobacteriales</taxon>
        <taxon>Sphingobacteriaceae</taxon>
        <taxon>Mucilaginibacter</taxon>
    </lineage>
</organism>
<evidence type="ECO:0000256" key="1">
    <source>
        <dbReference type="SAM" id="Phobius"/>
    </source>
</evidence>
<dbReference type="GO" id="GO:0016020">
    <property type="term" value="C:membrane"/>
    <property type="evidence" value="ECO:0007669"/>
    <property type="project" value="TreeGrafter"/>
</dbReference>
<protein>
    <recommendedName>
        <fullName evidence="2">Acyltransferase 3 domain-containing protein</fullName>
    </recommendedName>
</protein>
<comment type="caution">
    <text evidence="3">The sequence shown here is derived from an EMBL/GenBank/DDBJ whole genome shotgun (WGS) entry which is preliminary data.</text>
</comment>
<feature type="transmembrane region" description="Helical" evidence="1">
    <location>
        <begin position="291"/>
        <end position="315"/>
    </location>
</feature>
<reference evidence="3 4" key="1">
    <citation type="submission" date="2016-07" db="EMBL/GenBank/DDBJ databases">
        <title>Genomic analysis of zinc-resistant bacterium Mucilaginibacter pedocola TBZ30.</title>
        <authorList>
            <person name="Huang J."/>
            <person name="Tang J."/>
        </authorList>
    </citation>
    <scope>NUCLEOTIDE SEQUENCE [LARGE SCALE GENOMIC DNA]</scope>
    <source>
        <strain evidence="3 4">TBZ30</strain>
    </source>
</reference>
<accession>A0A1S9PAP4</accession>
<dbReference type="InterPro" id="IPR050879">
    <property type="entry name" value="Acyltransferase_3"/>
</dbReference>
<feature type="transmembrane region" description="Helical" evidence="1">
    <location>
        <begin position="12"/>
        <end position="31"/>
    </location>
</feature>
<keyword evidence="1" id="KW-1133">Transmembrane helix</keyword>
<keyword evidence="1" id="KW-0472">Membrane</keyword>
<sequence>MNKPAGRNNTIDLLRFFAACAVVFFHQQAYIEYKDNWYRNICGMLWLGVPAFFVISGYCILIAVKHTRSPNEFITRRFFRIFPAYWFSVVLILAIIAGKLLINHINDVAALPKTPLHAMAIITLFTSPVTHFKTINWVYWSLSCEVCFYIVVYLVLFLKPKYRLAAFVFITAVTLVAPPQYIPAFFLKNWPSFALGLGGHYLLHNAQGNKILVILLLLLCLGAIWHAGDINWLIVCILTCLAIIANSIRPLPDNFFSRLGDLSYSIYLIHVPICVYMLGRLKTVQIQNNVALNIAFDCITLSITIASAALIFKYIEKPAINFGKKLLLKPAPDNANNTVIDGVK</sequence>
<feature type="transmembrane region" description="Helical" evidence="1">
    <location>
        <begin position="232"/>
        <end position="250"/>
    </location>
</feature>
<dbReference type="STRING" id="1792845.BC343_12720"/>
<dbReference type="PANTHER" id="PTHR23028">
    <property type="entry name" value="ACETYLTRANSFERASE"/>
    <property type="match status" value="1"/>
</dbReference>
<keyword evidence="1" id="KW-0812">Transmembrane</keyword>
<feature type="transmembrane region" description="Helical" evidence="1">
    <location>
        <begin position="164"/>
        <end position="187"/>
    </location>
</feature>
<evidence type="ECO:0000313" key="3">
    <source>
        <dbReference type="EMBL" id="OOQ57658.1"/>
    </source>
</evidence>
<dbReference type="InterPro" id="IPR002656">
    <property type="entry name" value="Acyl_transf_3_dom"/>
</dbReference>
<feature type="transmembrane region" description="Helical" evidence="1">
    <location>
        <begin position="84"/>
        <end position="102"/>
    </location>
</feature>
<proteinExistence type="predicted"/>
<dbReference type="RefSeq" id="WP_078350257.1">
    <property type="nucleotide sequence ID" value="NZ_MBTF01000035.1"/>
</dbReference>
<keyword evidence="4" id="KW-1185">Reference proteome</keyword>
<feature type="transmembrane region" description="Helical" evidence="1">
    <location>
        <begin position="207"/>
        <end position="225"/>
    </location>
</feature>
<dbReference type="AlphaFoldDB" id="A0A1S9PAP4"/>
<feature type="transmembrane region" description="Helical" evidence="1">
    <location>
        <begin position="137"/>
        <end position="157"/>
    </location>
</feature>
<evidence type="ECO:0000313" key="4">
    <source>
        <dbReference type="Proteomes" id="UP000189739"/>
    </source>
</evidence>
<dbReference type="GO" id="GO:0000271">
    <property type="term" value="P:polysaccharide biosynthetic process"/>
    <property type="evidence" value="ECO:0007669"/>
    <property type="project" value="TreeGrafter"/>
</dbReference>
<evidence type="ECO:0000259" key="2">
    <source>
        <dbReference type="Pfam" id="PF01757"/>
    </source>
</evidence>
<dbReference type="OrthoDB" id="290051at2"/>
<feature type="transmembrane region" description="Helical" evidence="1">
    <location>
        <begin position="262"/>
        <end position="279"/>
    </location>
</feature>
<dbReference type="GO" id="GO:0016747">
    <property type="term" value="F:acyltransferase activity, transferring groups other than amino-acyl groups"/>
    <property type="evidence" value="ECO:0007669"/>
    <property type="project" value="InterPro"/>
</dbReference>
<dbReference type="Pfam" id="PF01757">
    <property type="entry name" value="Acyl_transf_3"/>
    <property type="match status" value="1"/>
</dbReference>
<dbReference type="Proteomes" id="UP000189739">
    <property type="component" value="Unassembled WGS sequence"/>
</dbReference>
<dbReference type="EMBL" id="MBTF01000035">
    <property type="protein sequence ID" value="OOQ57658.1"/>
    <property type="molecule type" value="Genomic_DNA"/>
</dbReference>
<name>A0A1S9PAP4_9SPHI</name>